<dbReference type="InterPro" id="IPR012337">
    <property type="entry name" value="RNaseH-like_sf"/>
</dbReference>
<dbReference type="GO" id="GO:0003887">
    <property type="term" value="F:DNA-directed DNA polymerase activity"/>
    <property type="evidence" value="ECO:0007669"/>
    <property type="project" value="UniProtKB-EC"/>
</dbReference>
<dbReference type="InterPro" id="IPR006054">
    <property type="entry name" value="DnaQ"/>
</dbReference>
<dbReference type="PANTHER" id="PTHR30231">
    <property type="entry name" value="DNA POLYMERASE III SUBUNIT EPSILON"/>
    <property type="match status" value="1"/>
</dbReference>
<dbReference type="OrthoDB" id="5497329at2"/>
<gene>
    <name evidence="7" type="ORF">CEX98_20695</name>
</gene>
<organism evidence="7 8">
    <name type="scientific">Pseudoalteromonas piscicida</name>
    <dbReference type="NCBI Taxonomy" id="43662"/>
    <lineage>
        <taxon>Bacteria</taxon>
        <taxon>Pseudomonadati</taxon>
        <taxon>Pseudomonadota</taxon>
        <taxon>Gammaproteobacteria</taxon>
        <taxon>Alteromonadales</taxon>
        <taxon>Pseudoalteromonadaceae</taxon>
        <taxon>Pseudoalteromonas</taxon>
    </lineage>
</organism>
<keyword evidence="2" id="KW-0540">Nuclease</keyword>
<feature type="domain" description="Exonuclease" evidence="6">
    <location>
        <begin position="22"/>
        <end position="195"/>
    </location>
</feature>
<dbReference type="SUPFAM" id="SSF53098">
    <property type="entry name" value="Ribonuclease H-like"/>
    <property type="match status" value="1"/>
</dbReference>
<protein>
    <recommendedName>
        <fullName evidence="1">DNA-directed DNA polymerase</fullName>
        <ecNumber evidence="1">2.7.7.7</ecNumber>
    </recommendedName>
</protein>
<keyword evidence="8" id="KW-1185">Reference proteome</keyword>
<keyword evidence="4" id="KW-0269">Exonuclease</keyword>
<dbReference type="RefSeq" id="WP_099643900.1">
    <property type="nucleotide sequence ID" value="NZ_JAQPZX010000037.1"/>
</dbReference>
<evidence type="ECO:0000313" key="7">
    <source>
        <dbReference type="EMBL" id="PCK29809.1"/>
    </source>
</evidence>
<dbReference type="AlphaFoldDB" id="A0A2A5JKC3"/>
<dbReference type="InterPro" id="IPR036397">
    <property type="entry name" value="RNaseH_sf"/>
</dbReference>
<dbReference type="Proteomes" id="UP000228621">
    <property type="component" value="Unassembled WGS sequence"/>
</dbReference>
<dbReference type="GO" id="GO:0005829">
    <property type="term" value="C:cytosol"/>
    <property type="evidence" value="ECO:0007669"/>
    <property type="project" value="TreeGrafter"/>
</dbReference>
<evidence type="ECO:0000259" key="6">
    <source>
        <dbReference type="SMART" id="SM00479"/>
    </source>
</evidence>
<reference evidence="8" key="1">
    <citation type="journal article" date="2019" name="Genome Announc.">
        <title>Draft Genome Sequence of Pseudoalteromonas piscicida Strain 36Y ROTHPW, an Hypersaline Seawater Isolate from the South Coast of Sonora, Mexico.</title>
        <authorList>
            <person name="Sanchez-Diaz R."/>
            <person name="Molina-Garza Z.J."/>
            <person name="Cruz-Suarez L.E."/>
            <person name="Selvin J."/>
            <person name="Kiran G.S."/>
            <person name="Ibarra-Gamez J.C."/>
            <person name="Gomez-Gil B."/>
            <person name="Galaviz-Silva L."/>
        </authorList>
    </citation>
    <scope>NUCLEOTIDE SEQUENCE [LARGE SCALE GENOMIC DNA]</scope>
    <source>
        <strain evidence="8">36Y_RITHPW</strain>
    </source>
</reference>
<evidence type="ECO:0000256" key="5">
    <source>
        <dbReference type="ARBA" id="ARBA00049244"/>
    </source>
</evidence>
<accession>A0A2A5JKC3</accession>
<dbReference type="EMBL" id="NKHF01000102">
    <property type="protein sequence ID" value="PCK29809.1"/>
    <property type="molecule type" value="Genomic_DNA"/>
</dbReference>
<comment type="caution">
    <text evidence="7">The sequence shown here is derived from an EMBL/GenBank/DDBJ whole genome shotgun (WGS) entry which is preliminary data.</text>
</comment>
<dbReference type="GO" id="GO:0006260">
    <property type="term" value="P:DNA replication"/>
    <property type="evidence" value="ECO:0007669"/>
    <property type="project" value="InterPro"/>
</dbReference>
<evidence type="ECO:0000256" key="2">
    <source>
        <dbReference type="ARBA" id="ARBA00022722"/>
    </source>
</evidence>
<evidence type="ECO:0000313" key="8">
    <source>
        <dbReference type="Proteomes" id="UP000228621"/>
    </source>
</evidence>
<dbReference type="SMART" id="SM00479">
    <property type="entry name" value="EXOIII"/>
    <property type="match status" value="1"/>
</dbReference>
<name>A0A2A5JKC3_PSEO7</name>
<dbReference type="CDD" id="cd06127">
    <property type="entry name" value="DEDDh"/>
    <property type="match status" value="1"/>
</dbReference>
<evidence type="ECO:0000256" key="4">
    <source>
        <dbReference type="ARBA" id="ARBA00022839"/>
    </source>
</evidence>
<dbReference type="Gene3D" id="3.30.420.10">
    <property type="entry name" value="Ribonuclease H-like superfamily/Ribonuclease H"/>
    <property type="match status" value="1"/>
</dbReference>
<evidence type="ECO:0000256" key="1">
    <source>
        <dbReference type="ARBA" id="ARBA00012417"/>
    </source>
</evidence>
<proteinExistence type="predicted"/>
<dbReference type="Pfam" id="PF00929">
    <property type="entry name" value="RNase_T"/>
    <property type="match status" value="1"/>
</dbReference>
<dbReference type="InterPro" id="IPR013520">
    <property type="entry name" value="Ribonucl_H"/>
</dbReference>
<dbReference type="GO" id="GO:0008408">
    <property type="term" value="F:3'-5' exonuclease activity"/>
    <property type="evidence" value="ECO:0007669"/>
    <property type="project" value="TreeGrafter"/>
</dbReference>
<dbReference type="EC" id="2.7.7.7" evidence="1"/>
<comment type="catalytic activity">
    <reaction evidence="5">
        <text>DNA(n) + a 2'-deoxyribonucleoside 5'-triphosphate = DNA(n+1) + diphosphate</text>
        <dbReference type="Rhea" id="RHEA:22508"/>
        <dbReference type="Rhea" id="RHEA-COMP:17339"/>
        <dbReference type="Rhea" id="RHEA-COMP:17340"/>
        <dbReference type="ChEBI" id="CHEBI:33019"/>
        <dbReference type="ChEBI" id="CHEBI:61560"/>
        <dbReference type="ChEBI" id="CHEBI:173112"/>
        <dbReference type="EC" id="2.7.7.7"/>
    </reaction>
</comment>
<dbReference type="NCBIfam" id="TIGR00573">
    <property type="entry name" value="dnaq"/>
    <property type="match status" value="1"/>
</dbReference>
<dbReference type="PANTHER" id="PTHR30231:SF4">
    <property type="entry name" value="PROTEIN NEN2"/>
    <property type="match status" value="1"/>
</dbReference>
<keyword evidence="3" id="KW-0378">Hydrolase</keyword>
<evidence type="ECO:0000256" key="3">
    <source>
        <dbReference type="ARBA" id="ARBA00022801"/>
    </source>
</evidence>
<sequence length="205" mass="22940">MNWLSHAFAKWRYKHLPFSQAELVVLDLELTGLDPKCHEIVSAGWLPIKNMRIQVSDAQYYLNKEVQSLEQSPIFHGIDSASLAQGKSFKTVLLALQHALHGNILVGHNISMDWAFLKVAFQRVNLTVKPALMLDTMQIDKRRVLKQGYPLAQDGLTLNACRMRYGLPQHQLHDALSDALATAELLLAQSQAICLGGKCRIADLS</sequence>
<dbReference type="GO" id="GO:0003677">
    <property type="term" value="F:DNA binding"/>
    <property type="evidence" value="ECO:0007669"/>
    <property type="project" value="InterPro"/>
</dbReference>